<sequence length="142" mass="13943">MAVWIAVAWACSFSSSSSATACFASPRSAMASESSIPSSASASPASASLASALGASASPASPSPASASPGSAPPTSAGSPTASPVPLSAWLGPPGSPALTGLLGAPRTPCDLLRSKWKASRMATTSLTAILWCSVSRCNCWR</sequence>
<keyword evidence="2" id="KW-0732">Signal</keyword>
<feature type="region of interest" description="Disordered" evidence="1">
    <location>
        <begin position="54"/>
        <end position="89"/>
    </location>
</feature>
<evidence type="ECO:0000256" key="1">
    <source>
        <dbReference type="SAM" id="MobiDB-lite"/>
    </source>
</evidence>
<evidence type="ECO:0000256" key="2">
    <source>
        <dbReference type="SAM" id="SignalP"/>
    </source>
</evidence>
<protein>
    <submittedName>
        <fullName evidence="3">Putative secreted protein</fullName>
    </submittedName>
</protein>
<feature type="compositionally biased region" description="Low complexity" evidence="1">
    <location>
        <begin position="54"/>
        <end position="84"/>
    </location>
</feature>
<dbReference type="EMBL" id="GIFC01011074">
    <property type="protein sequence ID" value="MXU93157.1"/>
    <property type="molecule type" value="Transcribed_RNA"/>
</dbReference>
<feature type="chain" id="PRO_5025539388" evidence="2">
    <location>
        <begin position="20"/>
        <end position="142"/>
    </location>
</feature>
<evidence type="ECO:0000313" key="3">
    <source>
        <dbReference type="EMBL" id="MXU93157.1"/>
    </source>
</evidence>
<accession>A0A6B0UTR1</accession>
<feature type="signal peptide" evidence="2">
    <location>
        <begin position="1"/>
        <end position="19"/>
    </location>
</feature>
<proteinExistence type="predicted"/>
<name>A0A6B0UTR1_IXORI</name>
<organism evidence="3">
    <name type="scientific">Ixodes ricinus</name>
    <name type="common">Common tick</name>
    <name type="synonym">Acarus ricinus</name>
    <dbReference type="NCBI Taxonomy" id="34613"/>
    <lineage>
        <taxon>Eukaryota</taxon>
        <taxon>Metazoa</taxon>
        <taxon>Ecdysozoa</taxon>
        <taxon>Arthropoda</taxon>
        <taxon>Chelicerata</taxon>
        <taxon>Arachnida</taxon>
        <taxon>Acari</taxon>
        <taxon>Parasitiformes</taxon>
        <taxon>Ixodida</taxon>
        <taxon>Ixodoidea</taxon>
        <taxon>Ixodidae</taxon>
        <taxon>Ixodinae</taxon>
        <taxon>Ixodes</taxon>
    </lineage>
</organism>
<reference evidence="3" key="1">
    <citation type="submission" date="2019-12" db="EMBL/GenBank/DDBJ databases">
        <title>An insight into the sialome of adult female Ixodes ricinus ticks feeding for 6 days.</title>
        <authorList>
            <person name="Perner J."/>
            <person name="Ribeiro J.M.C."/>
        </authorList>
    </citation>
    <scope>NUCLEOTIDE SEQUENCE</scope>
    <source>
        <strain evidence="3">Semi-engorged</strain>
        <tissue evidence="3">Salivary glands</tissue>
    </source>
</reference>
<dbReference type="AlphaFoldDB" id="A0A6B0UTR1"/>